<dbReference type="Proteomes" id="UP001322277">
    <property type="component" value="Chromosome 5"/>
</dbReference>
<evidence type="ECO:0000259" key="2">
    <source>
        <dbReference type="Pfam" id="PF26082"/>
    </source>
</evidence>
<feature type="domain" description="Oxidoreductase acuF-like C2H2 type zinc-finger" evidence="2">
    <location>
        <begin position="332"/>
        <end position="360"/>
    </location>
</feature>
<dbReference type="GeneID" id="87945188"/>
<evidence type="ECO:0000313" key="4">
    <source>
        <dbReference type="Proteomes" id="UP001322277"/>
    </source>
</evidence>
<accession>A0AAX4IKK3</accession>
<evidence type="ECO:0000313" key="3">
    <source>
        <dbReference type="EMBL" id="WQF83671.1"/>
    </source>
</evidence>
<name>A0AAX4IKK3_9PEZI</name>
<feature type="compositionally biased region" description="Polar residues" evidence="1">
    <location>
        <begin position="452"/>
        <end position="472"/>
    </location>
</feature>
<dbReference type="KEGG" id="cdet:87945188"/>
<dbReference type="PANTHER" id="PTHR35391:SF5">
    <property type="entry name" value="DUF6590 DOMAIN-CONTAINING PROTEIN"/>
    <property type="match status" value="1"/>
</dbReference>
<gene>
    <name evidence="3" type="ORF">CDEST_08685</name>
</gene>
<dbReference type="InterPro" id="IPR058925">
    <property type="entry name" value="zf-C2H2_AcuF"/>
</dbReference>
<proteinExistence type="predicted"/>
<protein>
    <recommendedName>
        <fullName evidence="2">Oxidoreductase acuF-like C2H2 type zinc-finger domain-containing protein</fullName>
    </recommendedName>
</protein>
<dbReference type="RefSeq" id="XP_062780895.1">
    <property type="nucleotide sequence ID" value="XM_062924844.1"/>
</dbReference>
<sequence length="559" mass="62031">MESLQRQRLHGPIGFQDCISADQPREDRSFASRLCEECVKTFRSILKDLPSSSNHLPKDICRSLERSGGSLILWADGHGILCGNLDDALRTSRFLRKTILDLLINVSQTLIDGILPNLNLGDKNAIHAGRLVSAVKDARTSLRKGYASPDSSDDSEDEGSEEFDIIFPSTPNLRTLNDMTDDICFDIECLLDLDPLIKSHFVDPSKRKSIKQEWSSNAMSPNQLYLERVSRSFPDAAQDLVARLVKACWDRLRRVQSKMSQNAAVDEQEFQVRDNTSRPVLSKRVSDFIASSLGTSLGDTASYAETTMFYRQNSDKSMSTCIPPLPAEARRGVPFECVACGERIRISDNSAWKRHLFNDLKPWICYETSCQYGIEPFSSEEAWAQHLASQHGFQSDWHCPLCLEPIGDGKTVALKHLANHLEDISHLALPPGLDSNNESGNEISHAMIPTSKKASQGATGQPDGNGQQSSASRPIRQPKPDVSPKAKSAPIIKAASRLFGSSGKPKALWICVSVMNFSMAFFERLMSRSVNVNSRAFPSAPIHVPLAHTFTVRIALYRK</sequence>
<dbReference type="EMBL" id="CP137309">
    <property type="protein sequence ID" value="WQF83671.1"/>
    <property type="molecule type" value="Genomic_DNA"/>
</dbReference>
<organism evidence="3 4">
    <name type="scientific">Colletotrichum destructivum</name>
    <dbReference type="NCBI Taxonomy" id="34406"/>
    <lineage>
        <taxon>Eukaryota</taxon>
        <taxon>Fungi</taxon>
        <taxon>Dikarya</taxon>
        <taxon>Ascomycota</taxon>
        <taxon>Pezizomycotina</taxon>
        <taxon>Sordariomycetes</taxon>
        <taxon>Hypocreomycetidae</taxon>
        <taxon>Glomerellales</taxon>
        <taxon>Glomerellaceae</taxon>
        <taxon>Colletotrichum</taxon>
        <taxon>Colletotrichum destructivum species complex</taxon>
    </lineage>
</organism>
<dbReference type="AlphaFoldDB" id="A0AAX4IKK3"/>
<dbReference type="PANTHER" id="PTHR35391">
    <property type="entry name" value="C2H2-TYPE DOMAIN-CONTAINING PROTEIN-RELATED"/>
    <property type="match status" value="1"/>
</dbReference>
<dbReference type="Pfam" id="PF26082">
    <property type="entry name" value="zf-C2H2_AcuF"/>
    <property type="match status" value="1"/>
</dbReference>
<feature type="region of interest" description="Disordered" evidence="1">
    <location>
        <begin position="449"/>
        <end position="488"/>
    </location>
</feature>
<keyword evidence="4" id="KW-1185">Reference proteome</keyword>
<evidence type="ECO:0000256" key="1">
    <source>
        <dbReference type="SAM" id="MobiDB-lite"/>
    </source>
</evidence>
<reference evidence="4" key="1">
    <citation type="journal article" date="2023" name="bioRxiv">
        <title>Complete genome of the Medicago anthracnose fungus, Colletotrichum destructivum, reveals a mini-chromosome-like region within a core chromosome.</title>
        <authorList>
            <person name="Lapalu N."/>
            <person name="Simon A."/>
            <person name="Lu A."/>
            <person name="Plaumann P.-L."/>
            <person name="Amselem J."/>
            <person name="Pigne S."/>
            <person name="Auger A."/>
            <person name="Koch C."/>
            <person name="Dallery J.-F."/>
            <person name="O'Connell R.J."/>
        </authorList>
    </citation>
    <scope>NUCLEOTIDE SEQUENCE [LARGE SCALE GENOMIC DNA]</scope>
    <source>
        <strain evidence="4">CBS 520.97</strain>
    </source>
</reference>